<evidence type="ECO:0008006" key="4">
    <source>
        <dbReference type="Google" id="ProtNLM"/>
    </source>
</evidence>
<dbReference type="EMBL" id="JARPOI010000004">
    <property type="protein sequence ID" value="KAJ9184113.1"/>
    <property type="molecule type" value="Genomic_DNA"/>
</dbReference>
<keyword evidence="1" id="KW-1133">Transmembrane helix</keyword>
<keyword evidence="3" id="KW-1185">Reference proteome</keyword>
<keyword evidence="1" id="KW-0472">Membrane</keyword>
<comment type="caution">
    <text evidence="2">The sequence shown here is derived from an EMBL/GenBank/DDBJ whole genome shotgun (WGS) entry which is preliminary data.</text>
</comment>
<keyword evidence="1" id="KW-0812">Transmembrane</keyword>
<feature type="transmembrane region" description="Helical" evidence="1">
    <location>
        <begin position="200"/>
        <end position="219"/>
    </location>
</feature>
<feature type="transmembrane region" description="Helical" evidence="1">
    <location>
        <begin position="39"/>
        <end position="60"/>
    </location>
</feature>
<feature type="transmembrane region" description="Helical" evidence="1">
    <location>
        <begin position="265"/>
        <end position="285"/>
    </location>
</feature>
<proteinExistence type="predicted"/>
<evidence type="ECO:0000256" key="1">
    <source>
        <dbReference type="SAM" id="Phobius"/>
    </source>
</evidence>
<gene>
    <name evidence="2" type="ORF">P3X46_007885</name>
</gene>
<dbReference type="PANTHER" id="PTHR23051">
    <property type="entry name" value="SOLUTE CARRIER FAMILY 35, MEMBER F5"/>
    <property type="match status" value="1"/>
</dbReference>
<accession>A0ABQ9MVW8</accession>
<dbReference type="Proteomes" id="UP001174677">
    <property type="component" value="Chromosome 4"/>
</dbReference>
<dbReference type="PANTHER" id="PTHR23051:SF9">
    <property type="entry name" value="EAMA DOMAIN-CONTAINING PROTEIN"/>
    <property type="match status" value="1"/>
</dbReference>
<evidence type="ECO:0000313" key="2">
    <source>
        <dbReference type="EMBL" id="KAJ9184113.1"/>
    </source>
</evidence>
<name>A0ABQ9MVW8_HEVBR</name>
<evidence type="ECO:0000313" key="3">
    <source>
        <dbReference type="Proteomes" id="UP001174677"/>
    </source>
</evidence>
<feature type="transmembrane region" description="Helical" evidence="1">
    <location>
        <begin position="291"/>
        <end position="310"/>
    </location>
</feature>
<protein>
    <recommendedName>
        <fullName evidence="4">EamA domain-containing protein</fullName>
    </recommendedName>
</protein>
<sequence>MGWKYKAGLGLIGSVVFIWVASAEVTQNIYEKYRQPFALTYLGASLMVVFLPIAFMKDWFCSLFHTYLLKDIYNGSSITSSSTGLDIPLTINDMYQEPETEASCCLVTDKDPLSEREEGWPVIVKKGEEEPSLLQRNCKLSSVEVAKCSLCLAPIWFVTEYLSNSALANASVATISSGLFTVLLKRCAGSEGEKVDMQKFLGYIGLFTLLGLWWLLFPLNAVGIEPAFRFPDSTYVGEVLLLNGFIGSVLSDYLWALSVIWTTPLVATLGVSLTIPLAMVADMVIHGRHYSAIYVSGCIQVFAGFIIANISDKFSLKREL</sequence>
<reference evidence="2" key="1">
    <citation type="journal article" date="2023" name="Plant Biotechnol. J.">
        <title>Chromosome-level wild Hevea brasiliensis genome provides new tools for genomic-assisted breeding and valuable loci to elevate rubber yield.</title>
        <authorList>
            <person name="Cheng H."/>
            <person name="Song X."/>
            <person name="Hu Y."/>
            <person name="Wu T."/>
            <person name="Yang Q."/>
            <person name="An Z."/>
            <person name="Feng S."/>
            <person name="Deng Z."/>
            <person name="Wu W."/>
            <person name="Zeng X."/>
            <person name="Tu M."/>
            <person name="Wang X."/>
            <person name="Huang H."/>
        </authorList>
    </citation>
    <scope>NUCLEOTIDE SEQUENCE</scope>
    <source>
        <strain evidence="2">MT/VB/25A 57/8</strain>
    </source>
</reference>
<organism evidence="2 3">
    <name type="scientific">Hevea brasiliensis</name>
    <name type="common">Para rubber tree</name>
    <name type="synonym">Siphonia brasiliensis</name>
    <dbReference type="NCBI Taxonomy" id="3981"/>
    <lineage>
        <taxon>Eukaryota</taxon>
        <taxon>Viridiplantae</taxon>
        <taxon>Streptophyta</taxon>
        <taxon>Embryophyta</taxon>
        <taxon>Tracheophyta</taxon>
        <taxon>Spermatophyta</taxon>
        <taxon>Magnoliopsida</taxon>
        <taxon>eudicotyledons</taxon>
        <taxon>Gunneridae</taxon>
        <taxon>Pentapetalae</taxon>
        <taxon>rosids</taxon>
        <taxon>fabids</taxon>
        <taxon>Malpighiales</taxon>
        <taxon>Euphorbiaceae</taxon>
        <taxon>Crotonoideae</taxon>
        <taxon>Micrandreae</taxon>
        <taxon>Hevea</taxon>
    </lineage>
</organism>